<dbReference type="Pfam" id="PF00271">
    <property type="entry name" value="Helicase_C"/>
    <property type="match status" value="1"/>
</dbReference>
<feature type="compositionally biased region" description="Acidic residues" evidence="11">
    <location>
        <begin position="977"/>
        <end position="1002"/>
    </location>
</feature>
<dbReference type="PROSITE" id="PS51192">
    <property type="entry name" value="HELICASE_ATP_BIND_1"/>
    <property type="match status" value="1"/>
</dbReference>
<dbReference type="SUPFAM" id="SSF82708">
    <property type="entry name" value="R3H domain"/>
    <property type="match status" value="1"/>
</dbReference>
<sequence>MGKKNPLAEIAVIRLNNILEKFRESEDEVYTFESNLTNKERAVVHKACRKMGMKSKSKGRGSQRCVSVYKIKEKASSMTEKNPTNVSFSEGTKLVLQDLFAYYPPDDGELEEKVIGKYSGKSAKIRRKKDDIFSKPLMNAAEIAKKVKTLASKREKHPNMRQIDEERSKLPISGFRDAITSAVECHQIILISGETGCGKTTQVPQFLLDYMWGKGEACKILCTQPRRISATSVAERIANERGESVGENVGYKIRLESKGGRHSSIVFCTNGVLLRVLVANSRSKREDISDMTHIIMDEIHERDCFCDFMLAIIRDILPSYPHLRVVLMSATLDSERFSQYFGGCPIIRVPGFTYPVRSFYLEDVLSILKSTDDNHLIAANASDQDEDPELTEEDKIALDEAINLAWSSDDFDPLLDLISVEGGSKVHNYQHSLTGLTPLMVFAGKGRVEEVCMLLSFGVDCSLISKDGKSALDWAEQENQQEAAEIIKNHIESSQKNIGGQHLLEKYIASGNPEIIDVVLIEQLLRKICIGSNEGAILVFLPGWEDINRMKEKLLANPFFKDSSRFIIIPLHSMVPSADQKKVFNRPPLGCRKIVLSTNVAESSVTIDDVVYVIDSGRMKEKNYDPYNNVSTLQSSWVSKANAKQREGRAGRCQPGICYHLYSKLRAASMLDFQVPEIKRMPIEELCLQVKLLDPACKVEDFLRKTLDPPVSETVHNALRVLQDIGAFTQDEELTELGEKLGYLPVHPLTCRMLFFAILMNCLDPALTLACASDFKDPFVLPMRPNEKQKAAAARHELASLYGGQSDQLALIAAFECWKNAKRKGLERRFCSQYFVSSSTMNLLFGMRKQLQGELIRHGFIPDDVSSCSLNANHPGILHAVLVAGLYPMVGRILPVKQGKRLIIEAANGSKVRLHTRSVNSKLVPKKPEDCPLIMYDEITRGDGGMFIRNCTVVGPFPLLFLATEIAVAPIKGIVYDEDEDDDGADGDGDDDDDDGSDDGDGDACNTDGDEKLAVSKSGGKEDKVMSSPDNSVMVVVDRWLSFRSTALDVAQIYCLRERLLAAILFKVMHPHEVLPPVLGASVYAIAWILSYDGLSGIPTPAESVDSLTSRVRSTDINKSMPVMKDTSPNPSRFLLSLLNRSPFSCSSFQKGVKGPAVGAVTNGVESMSYNQQAPVMSAGMSLDQAALQDPTSVASGSGASKSQGSGDDSCKRQRGKRSIS</sequence>
<dbReference type="Pfam" id="PF21010">
    <property type="entry name" value="HA2_C"/>
    <property type="match status" value="1"/>
</dbReference>
<evidence type="ECO:0000256" key="7">
    <source>
        <dbReference type="ARBA" id="ARBA00023242"/>
    </source>
</evidence>
<evidence type="ECO:0000313" key="15">
    <source>
        <dbReference type="EMBL" id="KJB75384.1"/>
    </source>
</evidence>
<evidence type="ECO:0000313" key="16">
    <source>
        <dbReference type="Proteomes" id="UP000032304"/>
    </source>
</evidence>
<dbReference type="CDD" id="cd18791">
    <property type="entry name" value="SF2_C_RHA"/>
    <property type="match status" value="1"/>
</dbReference>
<keyword evidence="2" id="KW-0547">Nucleotide-binding</keyword>
<gene>
    <name evidence="15" type="ORF">B456_012G039300</name>
</gene>
<keyword evidence="16" id="KW-1185">Reference proteome</keyword>
<dbReference type="GO" id="GO:0003724">
    <property type="term" value="F:RNA helicase activity"/>
    <property type="evidence" value="ECO:0007669"/>
    <property type="project" value="UniProtKB-EC"/>
</dbReference>
<dbReference type="PROSITE" id="PS51194">
    <property type="entry name" value="HELICASE_CTER"/>
    <property type="match status" value="1"/>
</dbReference>
<dbReference type="SMART" id="SM00847">
    <property type="entry name" value="HA2"/>
    <property type="match status" value="1"/>
</dbReference>
<dbReference type="Proteomes" id="UP000032304">
    <property type="component" value="Chromosome 12"/>
</dbReference>
<keyword evidence="10" id="KW-0040">ANK repeat</keyword>
<dbReference type="Pfam" id="PF01424">
    <property type="entry name" value="R3H"/>
    <property type="match status" value="1"/>
</dbReference>
<dbReference type="InterPro" id="IPR014001">
    <property type="entry name" value="Helicase_ATP-bd"/>
</dbReference>
<comment type="catalytic activity">
    <reaction evidence="8">
        <text>ATP + H2O = ADP + phosphate + H(+)</text>
        <dbReference type="Rhea" id="RHEA:13065"/>
        <dbReference type="ChEBI" id="CHEBI:15377"/>
        <dbReference type="ChEBI" id="CHEBI:15378"/>
        <dbReference type="ChEBI" id="CHEBI:30616"/>
        <dbReference type="ChEBI" id="CHEBI:43474"/>
        <dbReference type="ChEBI" id="CHEBI:456216"/>
        <dbReference type="EC" id="3.6.4.13"/>
    </reaction>
</comment>
<keyword evidence="5" id="KW-0067">ATP-binding</keyword>
<reference evidence="15 16" key="1">
    <citation type="journal article" date="2012" name="Nature">
        <title>Repeated polyploidization of Gossypium genomes and the evolution of spinnable cotton fibres.</title>
        <authorList>
            <person name="Paterson A.H."/>
            <person name="Wendel J.F."/>
            <person name="Gundlach H."/>
            <person name="Guo H."/>
            <person name="Jenkins J."/>
            <person name="Jin D."/>
            <person name="Llewellyn D."/>
            <person name="Showmaker K.C."/>
            <person name="Shu S."/>
            <person name="Udall J."/>
            <person name="Yoo M.J."/>
            <person name="Byers R."/>
            <person name="Chen W."/>
            <person name="Doron-Faigenboim A."/>
            <person name="Duke M.V."/>
            <person name="Gong L."/>
            <person name="Grimwood J."/>
            <person name="Grover C."/>
            <person name="Grupp K."/>
            <person name="Hu G."/>
            <person name="Lee T.H."/>
            <person name="Li J."/>
            <person name="Lin L."/>
            <person name="Liu T."/>
            <person name="Marler B.S."/>
            <person name="Page J.T."/>
            <person name="Roberts A.W."/>
            <person name="Romanel E."/>
            <person name="Sanders W.S."/>
            <person name="Szadkowski E."/>
            <person name="Tan X."/>
            <person name="Tang H."/>
            <person name="Xu C."/>
            <person name="Wang J."/>
            <person name="Wang Z."/>
            <person name="Zhang D."/>
            <person name="Zhang L."/>
            <person name="Ashrafi H."/>
            <person name="Bedon F."/>
            <person name="Bowers J.E."/>
            <person name="Brubaker C.L."/>
            <person name="Chee P.W."/>
            <person name="Das S."/>
            <person name="Gingle A.R."/>
            <person name="Haigler C.H."/>
            <person name="Harker D."/>
            <person name="Hoffmann L.V."/>
            <person name="Hovav R."/>
            <person name="Jones D.C."/>
            <person name="Lemke C."/>
            <person name="Mansoor S."/>
            <person name="ur Rahman M."/>
            <person name="Rainville L.N."/>
            <person name="Rambani A."/>
            <person name="Reddy U.K."/>
            <person name="Rong J.K."/>
            <person name="Saranga Y."/>
            <person name="Scheffler B.E."/>
            <person name="Scheffler J.A."/>
            <person name="Stelly D.M."/>
            <person name="Triplett B.A."/>
            <person name="Van Deynze A."/>
            <person name="Vaslin M.F."/>
            <person name="Waghmare V.N."/>
            <person name="Walford S.A."/>
            <person name="Wright R.J."/>
            <person name="Zaki E.A."/>
            <person name="Zhang T."/>
            <person name="Dennis E.S."/>
            <person name="Mayer K.F."/>
            <person name="Peterson D.G."/>
            <person name="Rokhsar D.S."/>
            <person name="Wang X."/>
            <person name="Schmutz J."/>
        </authorList>
    </citation>
    <scope>NUCLEOTIDE SEQUENCE [LARGE SCALE GENOMIC DNA]</scope>
</reference>
<feature type="region of interest" description="Disordered" evidence="11">
    <location>
        <begin position="977"/>
        <end position="1028"/>
    </location>
</feature>
<dbReference type="InterPro" id="IPR011709">
    <property type="entry name" value="DEAD-box_helicase_OB_fold"/>
</dbReference>
<dbReference type="PROSITE" id="PS50088">
    <property type="entry name" value="ANK_REPEAT"/>
    <property type="match status" value="1"/>
</dbReference>
<evidence type="ECO:0000256" key="8">
    <source>
        <dbReference type="ARBA" id="ARBA00047984"/>
    </source>
</evidence>
<dbReference type="Gramene" id="KJB75384">
    <property type="protein sequence ID" value="KJB75384"/>
    <property type="gene ID" value="B456_012G039300"/>
</dbReference>
<feature type="repeat" description="ANK" evidence="10">
    <location>
        <begin position="434"/>
        <end position="466"/>
    </location>
</feature>
<proteinExistence type="inferred from homology"/>
<dbReference type="SMART" id="SM00393">
    <property type="entry name" value="R3H"/>
    <property type="match status" value="1"/>
</dbReference>
<feature type="domain" description="R3H" evidence="12">
    <location>
        <begin position="9"/>
        <end position="72"/>
    </location>
</feature>
<dbReference type="GO" id="GO:0016787">
    <property type="term" value="F:hydrolase activity"/>
    <property type="evidence" value="ECO:0007669"/>
    <property type="project" value="UniProtKB-KW"/>
</dbReference>
<protein>
    <submittedName>
        <fullName evidence="15">Uncharacterized protein</fullName>
    </submittedName>
</protein>
<dbReference type="Gene3D" id="1.25.40.20">
    <property type="entry name" value="Ankyrin repeat-containing domain"/>
    <property type="match status" value="1"/>
</dbReference>
<dbReference type="STRING" id="29730.A0A0D2V1I4"/>
<evidence type="ECO:0000259" key="12">
    <source>
        <dbReference type="PROSITE" id="PS51061"/>
    </source>
</evidence>
<feature type="domain" description="Helicase ATP-binding" evidence="13">
    <location>
        <begin position="180"/>
        <end position="350"/>
    </location>
</feature>
<dbReference type="InterPro" id="IPR007502">
    <property type="entry name" value="Helicase-assoc_dom"/>
</dbReference>
<evidence type="ECO:0000256" key="6">
    <source>
        <dbReference type="ARBA" id="ARBA00022884"/>
    </source>
</evidence>
<dbReference type="Gene3D" id="1.20.120.1080">
    <property type="match status" value="1"/>
</dbReference>
<dbReference type="Pfam" id="PF07717">
    <property type="entry name" value="OB_NTP_bind"/>
    <property type="match status" value="1"/>
</dbReference>
<dbReference type="FunFam" id="3.40.50.300:FF:000526">
    <property type="entry name" value="DExH-box ATP-dependent RNA helicase DExH3"/>
    <property type="match status" value="1"/>
</dbReference>
<evidence type="ECO:0000259" key="14">
    <source>
        <dbReference type="PROSITE" id="PS51194"/>
    </source>
</evidence>
<feature type="compositionally biased region" description="Basic and acidic residues" evidence="11">
    <location>
        <begin position="1009"/>
        <end position="1025"/>
    </location>
</feature>
<feature type="domain" description="Helicase C-terminal" evidence="14">
    <location>
        <begin position="520"/>
        <end position="694"/>
    </location>
</feature>
<dbReference type="Pfam" id="PF04408">
    <property type="entry name" value="WHD_HA2"/>
    <property type="match status" value="1"/>
</dbReference>
<keyword evidence="3" id="KW-0378">Hydrolase</keyword>
<dbReference type="SUPFAM" id="SSF48403">
    <property type="entry name" value="Ankyrin repeat"/>
    <property type="match status" value="1"/>
</dbReference>
<accession>A0A0D2V1I4</accession>
<keyword evidence="7" id="KW-0539">Nucleus</keyword>
<dbReference type="FunFam" id="1.20.120.1080:FF:000011">
    <property type="entry name" value="DExH-box ATP-dependent RNA helicase DExH6"/>
    <property type="match status" value="1"/>
</dbReference>
<dbReference type="EMBL" id="CM001751">
    <property type="protein sequence ID" value="KJB75384.1"/>
    <property type="molecule type" value="Genomic_DNA"/>
</dbReference>
<comment type="similarity">
    <text evidence="9">Belongs to the DExH box helicase family.</text>
</comment>
<dbReference type="InterPro" id="IPR001374">
    <property type="entry name" value="R3H_dom"/>
</dbReference>
<dbReference type="Gene3D" id="3.40.50.300">
    <property type="entry name" value="P-loop containing nucleotide triphosphate hydrolases"/>
    <property type="match status" value="2"/>
</dbReference>
<dbReference type="FunFam" id="3.40.50.300:FF:000860">
    <property type="entry name" value="DExH-box ATP-dependent RNA helicase DExH6"/>
    <property type="match status" value="1"/>
</dbReference>
<dbReference type="CDD" id="cd17917">
    <property type="entry name" value="DEXHc_RHA-like"/>
    <property type="match status" value="1"/>
</dbReference>
<dbReference type="PANTHER" id="PTHR18934">
    <property type="entry name" value="ATP-DEPENDENT RNA HELICASE"/>
    <property type="match status" value="1"/>
</dbReference>
<dbReference type="KEGG" id="gra:105779903"/>
<evidence type="ECO:0000256" key="1">
    <source>
        <dbReference type="ARBA" id="ARBA00004123"/>
    </source>
</evidence>
<dbReference type="GO" id="GO:0005634">
    <property type="term" value="C:nucleus"/>
    <property type="evidence" value="ECO:0007669"/>
    <property type="project" value="UniProtKB-SubCell"/>
</dbReference>
<organism evidence="15 16">
    <name type="scientific">Gossypium raimondii</name>
    <name type="common">Peruvian cotton</name>
    <name type="synonym">Gossypium klotzschianum subsp. raimondii</name>
    <dbReference type="NCBI Taxonomy" id="29730"/>
    <lineage>
        <taxon>Eukaryota</taxon>
        <taxon>Viridiplantae</taxon>
        <taxon>Streptophyta</taxon>
        <taxon>Embryophyta</taxon>
        <taxon>Tracheophyta</taxon>
        <taxon>Spermatophyta</taxon>
        <taxon>Magnoliopsida</taxon>
        <taxon>eudicotyledons</taxon>
        <taxon>Gunneridae</taxon>
        <taxon>Pentapetalae</taxon>
        <taxon>rosids</taxon>
        <taxon>malvids</taxon>
        <taxon>Malvales</taxon>
        <taxon>Malvaceae</taxon>
        <taxon>Malvoideae</taxon>
        <taxon>Gossypium</taxon>
    </lineage>
</organism>
<name>A0A0D2V1I4_GOSRA</name>
<evidence type="ECO:0000256" key="5">
    <source>
        <dbReference type="ARBA" id="ARBA00022840"/>
    </source>
</evidence>
<dbReference type="SMART" id="SM00487">
    <property type="entry name" value="DEXDc"/>
    <property type="match status" value="1"/>
</dbReference>
<dbReference type="eggNOG" id="KOG0920">
    <property type="taxonomic scope" value="Eukaryota"/>
</dbReference>
<dbReference type="Pfam" id="PF12796">
    <property type="entry name" value="Ank_2"/>
    <property type="match status" value="1"/>
</dbReference>
<keyword evidence="4" id="KW-0347">Helicase</keyword>
<dbReference type="InterPro" id="IPR001650">
    <property type="entry name" value="Helicase_C-like"/>
</dbReference>
<dbReference type="PROSITE" id="PS51061">
    <property type="entry name" value="R3H"/>
    <property type="match status" value="1"/>
</dbReference>
<evidence type="ECO:0000259" key="13">
    <source>
        <dbReference type="PROSITE" id="PS51192"/>
    </source>
</evidence>
<evidence type="ECO:0000256" key="10">
    <source>
        <dbReference type="PROSITE-ProRule" id="PRU00023"/>
    </source>
</evidence>
<dbReference type="GO" id="GO:0005524">
    <property type="term" value="F:ATP binding"/>
    <property type="evidence" value="ECO:0007669"/>
    <property type="project" value="UniProtKB-KW"/>
</dbReference>
<dbReference type="InterPro" id="IPR036867">
    <property type="entry name" value="R3H_dom_sf"/>
</dbReference>
<dbReference type="PANTHER" id="PTHR18934:SF213">
    <property type="entry name" value="3'-5' RNA HELICASE YTHDC2"/>
    <property type="match status" value="1"/>
</dbReference>
<evidence type="ECO:0000256" key="2">
    <source>
        <dbReference type="ARBA" id="ARBA00022741"/>
    </source>
</evidence>
<dbReference type="Pfam" id="PF00270">
    <property type="entry name" value="DEAD"/>
    <property type="match status" value="1"/>
</dbReference>
<keyword evidence="6" id="KW-0694">RNA-binding</keyword>
<dbReference type="Gene3D" id="3.30.1370.50">
    <property type="entry name" value="R3H-like domain"/>
    <property type="match status" value="1"/>
</dbReference>
<dbReference type="InterPro" id="IPR036770">
    <property type="entry name" value="Ankyrin_rpt-contain_sf"/>
</dbReference>
<evidence type="ECO:0000256" key="11">
    <source>
        <dbReference type="SAM" id="MobiDB-lite"/>
    </source>
</evidence>
<evidence type="ECO:0000256" key="9">
    <source>
        <dbReference type="ARBA" id="ARBA00060772"/>
    </source>
</evidence>
<evidence type="ECO:0000256" key="4">
    <source>
        <dbReference type="ARBA" id="ARBA00022806"/>
    </source>
</evidence>
<dbReference type="InterPro" id="IPR048333">
    <property type="entry name" value="HA2_WH"/>
</dbReference>
<dbReference type="AlphaFoldDB" id="A0A0D2V1I4"/>
<comment type="subcellular location">
    <subcellularLocation>
        <location evidence="1">Nucleus</location>
    </subcellularLocation>
</comment>
<feature type="compositionally biased region" description="Low complexity" evidence="11">
    <location>
        <begin position="1193"/>
        <end position="1208"/>
    </location>
</feature>
<dbReference type="SMART" id="SM00490">
    <property type="entry name" value="HELICc"/>
    <property type="match status" value="1"/>
</dbReference>
<dbReference type="FunFam" id="3.30.1370.50:FF:000002">
    <property type="entry name" value="Immunoglobulin mu DNA-binding protein 2"/>
    <property type="match status" value="1"/>
</dbReference>
<dbReference type="OrthoDB" id="5600252at2759"/>
<feature type="region of interest" description="Disordered" evidence="11">
    <location>
        <begin position="1183"/>
        <end position="1221"/>
    </location>
</feature>
<dbReference type="CDD" id="cd06007">
    <property type="entry name" value="R3H_DEXH_helicase"/>
    <property type="match status" value="1"/>
</dbReference>
<dbReference type="SUPFAM" id="SSF52540">
    <property type="entry name" value="P-loop containing nucleoside triphosphate hydrolases"/>
    <property type="match status" value="2"/>
</dbReference>
<dbReference type="GO" id="GO:0003677">
    <property type="term" value="F:DNA binding"/>
    <property type="evidence" value="ECO:0007669"/>
    <property type="project" value="UniProtKB-ARBA"/>
</dbReference>
<dbReference type="GO" id="GO:0003723">
    <property type="term" value="F:RNA binding"/>
    <property type="evidence" value="ECO:0007669"/>
    <property type="project" value="UniProtKB-KW"/>
</dbReference>
<dbReference type="InterPro" id="IPR011545">
    <property type="entry name" value="DEAD/DEAH_box_helicase_dom"/>
</dbReference>
<dbReference type="InterPro" id="IPR034083">
    <property type="entry name" value="R3H_DEXH_helicase"/>
</dbReference>
<dbReference type="InterPro" id="IPR002110">
    <property type="entry name" value="Ankyrin_rpt"/>
</dbReference>
<dbReference type="InterPro" id="IPR027417">
    <property type="entry name" value="P-loop_NTPase"/>
</dbReference>
<evidence type="ECO:0000256" key="3">
    <source>
        <dbReference type="ARBA" id="ARBA00022801"/>
    </source>
</evidence>